<dbReference type="GO" id="GO:0004519">
    <property type="term" value="F:endonuclease activity"/>
    <property type="evidence" value="ECO:0007669"/>
    <property type="project" value="UniProtKB-KW"/>
</dbReference>
<evidence type="ECO:0000313" key="7">
    <source>
        <dbReference type="EMBL" id="MBB5192032.1"/>
    </source>
</evidence>
<keyword evidence="8" id="KW-1185">Reference proteome</keyword>
<dbReference type="Gene3D" id="3.40.960.10">
    <property type="entry name" value="VSR Endonuclease"/>
    <property type="match status" value="1"/>
</dbReference>
<dbReference type="Proteomes" id="UP000543030">
    <property type="component" value="Unassembled WGS sequence"/>
</dbReference>
<dbReference type="GO" id="GO:0016787">
    <property type="term" value="F:hydrolase activity"/>
    <property type="evidence" value="ECO:0007669"/>
    <property type="project" value="UniProtKB-KW"/>
</dbReference>
<proteinExistence type="inferred from homology"/>
<accession>A0A840RIF9</accession>
<dbReference type="SUPFAM" id="SSF52980">
    <property type="entry name" value="Restriction endonuclease-like"/>
    <property type="match status" value="1"/>
</dbReference>
<dbReference type="GO" id="GO:0006298">
    <property type="term" value="P:mismatch repair"/>
    <property type="evidence" value="ECO:0007669"/>
    <property type="project" value="InterPro"/>
</dbReference>
<reference evidence="7 8" key="1">
    <citation type="submission" date="2020-08" db="EMBL/GenBank/DDBJ databases">
        <title>Genomic Encyclopedia of Type Strains, Phase IV (KMG-IV): sequencing the most valuable type-strain genomes for metagenomic binning, comparative biology and taxonomic classification.</title>
        <authorList>
            <person name="Goeker M."/>
        </authorList>
    </citation>
    <scope>NUCLEOTIDE SEQUENCE [LARGE SCALE GENOMIC DNA]</scope>
    <source>
        <strain evidence="7 8">DSM 18233</strain>
    </source>
</reference>
<keyword evidence="3" id="KW-0227">DNA damage</keyword>
<evidence type="ECO:0000256" key="2">
    <source>
        <dbReference type="ARBA" id="ARBA00022759"/>
    </source>
</evidence>
<dbReference type="AlphaFoldDB" id="A0A840RIF9"/>
<dbReference type="CDD" id="cd00221">
    <property type="entry name" value="Vsr"/>
    <property type="match status" value="1"/>
</dbReference>
<keyword evidence="2 7" id="KW-0255">Endonuclease</keyword>
<dbReference type="RefSeq" id="WP_184101611.1">
    <property type="nucleotide sequence ID" value="NZ_JACHHN010000005.1"/>
</dbReference>
<keyword evidence="4 7" id="KW-0378">Hydrolase</keyword>
<dbReference type="EMBL" id="JACHHN010000005">
    <property type="protein sequence ID" value="MBB5192032.1"/>
    <property type="molecule type" value="Genomic_DNA"/>
</dbReference>
<dbReference type="InterPro" id="IPR004603">
    <property type="entry name" value="DNA_mismatch_endonuc_vsr"/>
</dbReference>
<gene>
    <name evidence="7" type="ORF">HNQ50_002769</name>
</gene>
<protein>
    <submittedName>
        <fullName evidence="7">DNA mismatch endonuclease (Patch repair protein)</fullName>
        <ecNumber evidence="7">3.1.-.-</ecNumber>
    </submittedName>
</protein>
<organism evidence="7 8">
    <name type="scientific">Silvimonas terrae</name>
    <dbReference type="NCBI Taxonomy" id="300266"/>
    <lineage>
        <taxon>Bacteria</taxon>
        <taxon>Pseudomonadati</taxon>
        <taxon>Pseudomonadota</taxon>
        <taxon>Betaproteobacteria</taxon>
        <taxon>Neisseriales</taxon>
        <taxon>Chitinibacteraceae</taxon>
        <taxon>Silvimonas</taxon>
    </lineage>
</organism>
<dbReference type="InterPro" id="IPR011335">
    <property type="entry name" value="Restrct_endonuc-II-like"/>
</dbReference>
<comment type="similarity">
    <text evidence="6">Belongs to the Vsr family.</text>
</comment>
<evidence type="ECO:0000256" key="4">
    <source>
        <dbReference type="ARBA" id="ARBA00022801"/>
    </source>
</evidence>
<evidence type="ECO:0000256" key="6">
    <source>
        <dbReference type="ARBA" id="ARBA00029466"/>
    </source>
</evidence>
<keyword evidence="1" id="KW-0540">Nuclease</keyword>
<comment type="caution">
    <text evidence="7">The sequence shown here is derived from an EMBL/GenBank/DDBJ whole genome shotgun (WGS) entry which is preliminary data.</text>
</comment>
<dbReference type="Pfam" id="PF03852">
    <property type="entry name" value="Vsr"/>
    <property type="match status" value="1"/>
</dbReference>
<evidence type="ECO:0000256" key="3">
    <source>
        <dbReference type="ARBA" id="ARBA00022763"/>
    </source>
</evidence>
<evidence type="ECO:0000256" key="1">
    <source>
        <dbReference type="ARBA" id="ARBA00022722"/>
    </source>
</evidence>
<dbReference type="EC" id="3.1.-.-" evidence="7"/>
<evidence type="ECO:0000313" key="8">
    <source>
        <dbReference type="Proteomes" id="UP000543030"/>
    </source>
</evidence>
<name>A0A840RIF9_9NEIS</name>
<dbReference type="NCBIfam" id="TIGR00632">
    <property type="entry name" value="vsr"/>
    <property type="match status" value="1"/>
</dbReference>
<keyword evidence="5" id="KW-0234">DNA repair</keyword>
<sequence length="171" mass="19334">MTDVVDAATRSRMMSGIRGKNTSPEITLRKALFARGFRYRIHAPGLPGKPDLVLPRYHAVILVHGCFWHGHDCRYFKVPQTRTGFWMGKINSNRARDQREYAALKALGWRVLVVWECAVRTAKKDDAFRLVDYVAEWLATDAADAEISEMGVKDLVVGSRVDVSTVPSFRP</sequence>
<evidence type="ECO:0000256" key="5">
    <source>
        <dbReference type="ARBA" id="ARBA00023204"/>
    </source>
</evidence>